<dbReference type="EMBL" id="JALPRF010000002">
    <property type="protein sequence ID" value="MCK8492376.1"/>
    <property type="molecule type" value="Genomic_DNA"/>
</dbReference>
<feature type="transmembrane region" description="Helical" evidence="2">
    <location>
        <begin position="43"/>
        <end position="62"/>
    </location>
</feature>
<evidence type="ECO:0000313" key="4">
    <source>
        <dbReference type="Proteomes" id="UP001202180"/>
    </source>
</evidence>
<comment type="caution">
    <text evidence="3">The sequence shown here is derived from an EMBL/GenBank/DDBJ whole genome shotgun (WGS) entry which is preliminary data.</text>
</comment>
<evidence type="ECO:0000256" key="2">
    <source>
        <dbReference type="SAM" id="Phobius"/>
    </source>
</evidence>
<keyword evidence="2" id="KW-0812">Transmembrane</keyword>
<feature type="transmembrane region" description="Helical" evidence="2">
    <location>
        <begin position="7"/>
        <end position="31"/>
    </location>
</feature>
<gene>
    <name evidence="3" type="ORF">M0L20_10985</name>
</gene>
<proteinExistence type="predicted"/>
<name>A0ABT0HJN4_9BACT</name>
<organism evidence="3 4">
    <name type="scientific">Spirosoma liriopis</name>
    <dbReference type="NCBI Taxonomy" id="2937440"/>
    <lineage>
        <taxon>Bacteria</taxon>
        <taxon>Pseudomonadati</taxon>
        <taxon>Bacteroidota</taxon>
        <taxon>Cytophagia</taxon>
        <taxon>Cytophagales</taxon>
        <taxon>Cytophagaceae</taxon>
        <taxon>Spirosoma</taxon>
    </lineage>
</organism>
<keyword evidence="2" id="KW-0472">Membrane</keyword>
<dbReference type="RefSeq" id="WP_248476975.1">
    <property type="nucleotide sequence ID" value="NZ_JALPRF010000002.1"/>
</dbReference>
<accession>A0ABT0HJN4</accession>
<evidence type="ECO:0000313" key="3">
    <source>
        <dbReference type="EMBL" id="MCK8492376.1"/>
    </source>
</evidence>
<reference evidence="3 4" key="1">
    <citation type="submission" date="2022-04" db="EMBL/GenBank/DDBJ databases">
        <title>Spirosoma sp. strain RP8 genome sequencing and assembly.</title>
        <authorList>
            <person name="Jung Y."/>
        </authorList>
    </citation>
    <scope>NUCLEOTIDE SEQUENCE [LARGE SCALE GENOMIC DNA]</scope>
    <source>
        <strain evidence="3 4">RP8</strain>
    </source>
</reference>
<dbReference type="Proteomes" id="UP001202180">
    <property type="component" value="Unassembled WGS sequence"/>
</dbReference>
<keyword evidence="2" id="KW-1133">Transmembrane helix</keyword>
<keyword evidence="4" id="KW-1185">Reference proteome</keyword>
<feature type="region of interest" description="Disordered" evidence="1">
    <location>
        <begin position="78"/>
        <end position="106"/>
    </location>
</feature>
<evidence type="ECO:0000256" key="1">
    <source>
        <dbReference type="SAM" id="MobiDB-lite"/>
    </source>
</evidence>
<protein>
    <submittedName>
        <fullName evidence="3">Uncharacterized protein</fullName>
    </submittedName>
</protein>
<sequence length="106" mass="12140">MIILKGIGFALLGIGLFLLATYVVMRLWNWLVPSLFNGPRLRFVQALGLFFLARLLFGFGFGRFGHYSYGRPYWHHGRHHHDGHKPNGQQPHNQLKPVVPAPVPEQ</sequence>